<proteinExistence type="predicted"/>
<reference evidence="2 3" key="1">
    <citation type="submission" date="2019-07" db="EMBL/GenBank/DDBJ databases">
        <title>Whole genome shotgun sequence of Lactobacillus zymae NBRC 107157.</title>
        <authorList>
            <person name="Hosoyama A."/>
            <person name="Uohara A."/>
            <person name="Ohji S."/>
            <person name="Ichikawa N."/>
        </authorList>
    </citation>
    <scope>NUCLEOTIDE SEQUENCE [LARGE SCALE GENOMIC DNA]</scope>
    <source>
        <strain evidence="2 3">NBRC 107157</strain>
    </source>
</reference>
<evidence type="ECO:0000313" key="2">
    <source>
        <dbReference type="EMBL" id="GEO71599.1"/>
    </source>
</evidence>
<dbReference type="SUPFAM" id="SSF47413">
    <property type="entry name" value="lambda repressor-like DNA-binding domains"/>
    <property type="match status" value="1"/>
</dbReference>
<keyword evidence="3" id="KW-1185">Reference proteome</keyword>
<evidence type="ECO:0000259" key="1">
    <source>
        <dbReference type="PROSITE" id="PS50943"/>
    </source>
</evidence>
<dbReference type="CDD" id="cd00093">
    <property type="entry name" value="HTH_XRE"/>
    <property type="match status" value="1"/>
</dbReference>
<name>A0ABQ0WUW2_9LACO</name>
<accession>A0ABQ0WUW2</accession>
<organism evidence="2 3">
    <name type="scientific">Levilactobacillus zymae</name>
    <dbReference type="NCBI Taxonomy" id="267363"/>
    <lineage>
        <taxon>Bacteria</taxon>
        <taxon>Bacillati</taxon>
        <taxon>Bacillota</taxon>
        <taxon>Bacilli</taxon>
        <taxon>Lactobacillales</taxon>
        <taxon>Lactobacillaceae</taxon>
        <taxon>Levilactobacillus</taxon>
    </lineage>
</organism>
<dbReference type="InterPro" id="IPR010982">
    <property type="entry name" value="Lambda_DNA-bd_dom_sf"/>
</dbReference>
<protein>
    <recommendedName>
        <fullName evidence="1">HTH cro/C1-type domain-containing protein</fullName>
    </recommendedName>
</protein>
<dbReference type="SMART" id="SM00530">
    <property type="entry name" value="HTH_XRE"/>
    <property type="match status" value="1"/>
</dbReference>
<dbReference type="PROSITE" id="PS50943">
    <property type="entry name" value="HTH_CROC1"/>
    <property type="match status" value="1"/>
</dbReference>
<dbReference type="InterPro" id="IPR001387">
    <property type="entry name" value="Cro/C1-type_HTH"/>
</dbReference>
<dbReference type="Gene3D" id="1.10.260.40">
    <property type="entry name" value="lambda repressor-like DNA-binding domains"/>
    <property type="match status" value="1"/>
</dbReference>
<comment type="caution">
    <text evidence="2">The sequence shown here is derived from an EMBL/GenBank/DDBJ whole genome shotgun (WGS) entry which is preliminary data.</text>
</comment>
<dbReference type="Proteomes" id="UP000321794">
    <property type="component" value="Unassembled WGS sequence"/>
</dbReference>
<dbReference type="EMBL" id="BJZK01000006">
    <property type="protein sequence ID" value="GEO71599.1"/>
    <property type="molecule type" value="Genomic_DNA"/>
</dbReference>
<sequence length="88" mass="10265">MDLGQQLRVTRKQRNMTQAYLAQRLGVQPMVIDRWEGALCDPTPDQLKELGRILDRPFNLGNQADADRGMASVGHRFWPWRAVARYRR</sequence>
<evidence type="ECO:0000313" key="3">
    <source>
        <dbReference type="Proteomes" id="UP000321794"/>
    </source>
</evidence>
<dbReference type="Pfam" id="PF13560">
    <property type="entry name" value="HTH_31"/>
    <property type="match status" value="1"/>
</dbReference>
<feature type="domain" description="HTH cro/C1-type" evidence="1">
    <location>
        <begin position="7"/>
        <end position="61"/>
    </location>
</feature>
<gene>
    <name evidence="2" type="ORF">LZY01_07670</name>
</gene>
<dbReference type="RefSeq" id="WP_057734007.1">
    <property type="nucleotide sequence ID" value="NZ_BJZK01000006.1"/>
</dbReference>